<protein>
    <submittedName>
        <fullName evidence="2">Uncharacterized protein</fullName>
    </submittedName>
</protein>
<feature type="region of interest" description="Disordered" evidence="1">
    <location>
        <begin position="104"/>
        <end position="131"/>
    </location>
</feature>
<reference evidence="2 3" key="1">
    <citation type="submission" date="2018-02" db="EMBL/GenBank/DDBJ databases">
        <title>8 Nocardia nova and 1 Nocardia cyriacigeorgica strain used for evolution to TMP-SMX.</title>
        <authorList>
            <person name="Mehta H."/>
            <person name="Weng J."/>
            <person name="Shamoo Y."/>
        </authorList>
    </citation>
    <scope>NUCLEOTIDE SEQUENCE [LARGE SCALE GENOMIC DNA]</scope>
    <source>
        <strain evidence="2 3">ATCC 33727</strain>
    </source>
</reference>
<comment type="caution">
    <text evidence="2">The sequence shown here is derived from an EMBL/GenBank/DDBJ whole genome shotgun (WGS) entry which is preliminary data.</text>
</comment>
<name>A0A2T2Z6V7_9NOCA</name>
<dbReference type="AlphaFoldDB" id="A0A2T2Z6V7"/>
<dbReference type="RefSeq" id="WP_063024867.1">
    <property type="nucleotide sequence ID" value="NZ_PYHS01000005.1"/>
</dbReference>
<dbReference type="Proteomes" id="UP000241647">
    <property type="component" value="Unassembled WGS sequence"/>
</dbReference>
<dbReference type="EMBL" id="PYHS01000005">
    <property type="protein sequence ID" value="PSR63494.1"/>
    <property type="molecule type" value="Genomic_DNA"/>
</dbReference>
<accession>A0A2T2Z6V7</accession>
<evidence type="ECO:0000256" key="1">
    <source>
        <dbReference type="SAM" id="MobiDB-lite"/>
    </source>
</evidence>
<feature type="compositionally biased region" description="Low complexity" evidence="1">
    <location>
        <begin position="104"/>
        <end position="113"/>
    </location>
</feature>
<evidence type="ECO:0000313" key="3">
    <source>
        <dbReference type="Proteomes" id="UP000241647"/>
    </source>
</evidence>
<sequence>MGAIGFGAGVRPPGAGRATTRRIRGFGAAEAAPPGGGDIRRMRNVGGYSTVGFRAIPPIGRKPAPDADADAEAEADALTDAVLARADEVLAQADELLAYAGEEAYAESGSAGAQTPPAPTGDELAGAGASR</sequence>
<gene>
    <name evidence="2" type="ORF">C8259_12605</name>
</gene>
<proteinExistence type="predicted"/>
<evidence type="ECO:0000313" key="2">
    <source>
        <dbReference type="EMBL" id="PSR63494.1"/>
    </source>
</evidence>
<organism evidence="2 3">
    <name type="scientific">Nocardia nova</name>
    <dbReference type="NCBI Taxonomy" id="37330"/>
    <lineage>
        <taxon>Bacteria</taxon>
        <taxon>Bacillati</taxon>
        <taxon>Actinomycetota</taxon>
        <taxon>Actinomycetes</taxon>
        <taxon>Mycobacteriales</taxon>
        <taxon>Nocardiaceae</taxon>
        <taxon>Nocardia</taxon>
    </lineage>
</organism>